<dbReference type="InterPro" id="IPR042099">
    <property type="entry name" value="ANL_N_sf"/>
</dbReference>
<dbReference type="PANTHER" id="PTHR24096:SF149">
    <property type="entry name" value="AMP-BINDING DOMAIN-CONTAINING PROTEIN-RELATED"/>
    <property type="match status" value="1"/>
</dbReference>
<dbReference type="PROSITE" id="PS00455">
    <property type="entry name" value="AMP_BINDING"/>
    <property type="match status" value="1"/>
</dbReference>
<gene>
    <name evidence="7" type="ORF">B7Y86_15880</name>
</gene>
<evidence type="ECO:0000256" key="3">
    <source>
        <dbReference type="SAM" id="MobiDB-lite"/>
    </source>
</evidence>
<dbReference type="InterPro" id="IPR000873">
    <property type="entry name" value="AMP-dep_synth/lig_dom"/>
</dbReference>
<dbReference type="InterPro" id="IPR045851">
    <property type="entry name" value="AMP-bd_C_sf"/>
</dbReference>
<dbReference type="EMBL" id="NCEQ01000023">
    <property type="protein sequence ID" value="OYX54666.1"/>
    <property type="molecule type" value="Genomic_DNA"/>
</dbReference>
<keyword evidence="2 7" id="KW-0436">Ligase</keyword>
<dbReference type="InterPro" id="IPR025110">
    <property type="entry name" value="AMP-bd_C"/>
</dbReference>
<dbReference type="InterPro" id="IPR020845">
    <property type="entry name" value="AMP-binding_CS"/>
</dbReference>
<evidence type="ECO:0000256" key="2">
    <source>
        <dbReference type="ARBA" id="ARBA00022598"/>
    </source>
</evidence>
<keyword evidence="4" id="KW-0812">Transmembrane</keyword>
<dbReference type="Gene3D" id="3.40.50.12780">
    <property type="entry name" value="N-terminal domain of ligase-like"/>
    <property type="match status" value="1"/>
</dbReference>
<comment type="caution">
    <text evidence="7">The sequence shown here is derived from an EMBL/GenBank/DDBJ whole genome shotgun (WGS) entry which is preliminary data.</text>
</comment>
<dbReference type="SUPFAM" id="SSF56801">
    <property type="entry name" value="Acetyl-CoA synthetase-like"/>
    <property type="match status" value="1"/>
</dbReference>
<keyword evidence="4" id="KW-1133">Transmembrane helix</keyword>
<dbReference type="Proteomes" id="UP000216147">
    <property type="component" value="Unassembled WGS sequence"/>
</dbReference>
<accession>A0A258HCQ3</accession>
<feature type="domain" description="AMP-dependent synthetase/ligase" evidence="5">
    <location>
        <begin position="44"/>
        <end position="432"/>
    </location>
</feature>
<proteinExistence type="inferred from homology"/>
<dbReference type="Pfam" id="PF13193">
    <property type="entry name" value="AMP-binding_C"/>
    <property type="match status" value="1"/>
</dbReference>
<dbReference type="PANTHER" id="PTHR24096">
    <property type="entry name" value="LONG-CHAIN-FATTY-ACID--COA LIGASE"/>
    <property type="match status" value="1"/>
</dbReference>
<feature type="transmembrane region" description="Helical" evidence="4">
    <location>
        <begin position="260"/>
        <end position="281"/>
    </location>
</feature>
<dbReference type="GO" id="GO:0016405">
    <property type="term" value="F:CoA-ligase activity"/>
    <property type="evidence" value="ECO:0007669"/>
    <property type="project" value="TreeGrafter"/>
</dbReference>
<comment type="similarity">
    <text evidence="1">Belongs to the ATP-dependent AMP-binding enzyme family.</text>
</comment>
<sequence>MAFESVNEPIMPARASHPSVAERQAATARSFDPWRPRTLYGMLTHAAGMHPDRPYLITDARTWTYCQMADWAASVAGGLAAAGVRPGERIALVMANYPAFAALKFAIAAIGAVAVPVNILNRRDELAYVLRQSRAVMLVTMDRFRDLDYLEMLDEIAPRWEIDGGGTALPDLRSVAVFQAEGGGRAGATTFENLHDGADALPEVDPAAPADIIYTSGTTGSPKGVVLTHDMLLRAAFGSAYARAFEDGRRIHFSLPMNHVYGYVEGLLAALFVGGAIVPHLKFDPRETLRAIERHKVTDLLLIPTMTLAVLDTLADTPVDTASLKGMLSSGGRTPPGLWDRILATFDGIEITTGYGMSECTASTTVTRPDDPTDRLKTTNGRLRDVGPAGDPSIGNRIVDYRVVDPQSGAVLAPGEVGELMARGPGVTAGYFEKPEATAEAFDAEGWLHTGDLGQIDADGYLSLVGRVKESYRCGGEQVTPSEIEDVLMGHPSVLQAHVAPVPDDRMGEIGIAFIVTRPGYVLEPQALIDWCAERLARFKVPRHVLPIKVEEVPLTPSGRPRKFLLSRMAIERLGLS</sequence>
<organism evidence="7 8">
    <name type="scientific">Brevundimonas subvibrioides</name>
    <dbReference type="NCBI Taxonomy" id="74313"/>
    <lineage>
        <taxon>Bacteria</taxon>
        <taxon>Pseudomonadati</taxon>
        <taxon>Pseudomonadota</taxon>
        <taxon>Alphaproteobacteria</taxon>
        <taxon>Caulobacterales</taxon>
        <taxon>Caulobacteraceae</taxon>
        <taxon>Brevundimonas</taxon>
    </lineage>
</organism>
<evidence type="ECO:0000256" key="4">
    <source>
        <dbReference type="SAM" id="Phobius"/>
    </source>
</evidence>
<reference evidence="7 8" key="1">
    <citation type="submission" date="2017-03" db="EMBL/GenBank/DDBJ databases">
        <title>Lifting the veil on microbial sulfur biogeochemistry in mining wastewaters.</title>
        <authorList>
            <person name="Kantor R.S."/>
            <person name="Colenbrander Nelson T."/>
            <person name="Marshall S."/>
            <person name="Bennett D."/>
            <person name="Apte S."/>
            <person name="Camacho D."/>
            <person name="Thomas B.C."/>
            <person name="Warren L.A."/>
            <person name="Banfield J.F."/>
        </authorList>
    </citation>
    <scope>NUCLEOTIDE SEQUENCE [LARGE SCALE GENOMIC DNA]</scope>
    <source>
        <strain evidence="7">32-68-21</strain>
    </source>
</reference>
<evidence type="ECO:0000313" key="7">
    <source>
        <dbReference type="EMBL" id="OYX54666.1"/>
    </source>
</evidence>
<dbReference type="Gene3D" id="3.30.300.30">
    <property type="match status" value="1"/>
</dbReference>
<protein>
    <submittedName>
        <fullName evidence="7">Acyl--CoA ligase</fullName>
    </submittedName>
</protein>
<feature type="region of interest" description="Disordered" evidence="3">
    <location>
        <begin position="362"/>
        <end position="389"/>
    </location>
</feature>
<evidence type="ECO:0000256" key="1">
    <source>
        <dbReference type="ARBA" id="ARBA00006432"/>
    </source>
</evidence>
<feature type="domain" description="AMP-binding enzyme C-terminal" evidence="6">
    <location>
        <begin position="483"/>
        <end position="559"/>
    </location>
</feature>
<evidence type="ECO:0000259" key="5">
    <source>
        <dbReference type="Pfam" id="PF00501"/>
    </source>
</evidence>
<dbReference type="Pfam" id="PF00501">
    <property type="entry name" value="AMP-binding"/>
    <property type="match status" value="1"/>
</dbReference>
<name>A0A258HCQ3_9CAUL</name>
<evidence type="ECO:0000259" key="6">
    <source>
        <dbReference type="Pfam" id="PF13193"/>
    </source>
</evidence>
<feature type="compositionally biased region" description="Basic and acidic residues" evidence="3">
    <location>
        <begin position="368"/>
        <end position="385"/>
    </location>
</feature>
<evidence type="ECO:0000313" key="8">
    <source>
        <dbReference type="Proteomes" id="UP000216147"/>
    </source>
</evidence>
<dbReference type="AlphaFoldDB" id="A0A258HCQ3"/>
<keyword evidence="4" id="KW-0472">Membrane</keyword>